<gene>
    <name evidence="1" type="ORF">L1892_17605</name>
</gene>
<evidence type="ECO:0000313" key="2">
    <source>
        <dbReference type="Proteomes" id="UP001108089"/>
    </source>
</evidence>
<reference evidence="1" key="1">
    <citation type="submission" date="2022-01" db="EMBL/GenBank/DDBJ databases">
        <title>Gordonia xiamenensis sp. nov., isolated from surface seawater in Xiamen.</title>
        <authorList>
            <person name="He Y.F."/>
        </authorList>
    </citation>
    <scope>NUCLEOTIDE SEQUENCE</scope>
    <source>
        <strain evidence="1">GW1C4-4</strain>
    </source>
</reference>
<dbReference type="RefSeq" id="WP_235724943.1">
    <property type="nucleotide sequence ID" value="NZ_JAKGCU010000018.1"/>
</dbReference>
<keyword evidence="2" id="KW-1185">Reference proteome</keyword>
<dbReference type="EC" id="2.4.-.-" evidence="1"/>
<dbReference type="EMBL" id="JAKGCU010000018">
    <property type="protein sequence ID" value="MCF3940193.1"/>
    <property type="molecule type" value="Genomic_DNA"/>
</dbReference>
<comment type="caution">
    <text evidence="1">The sequence shown here is derived from an EMBL/GenBank/DDBJ whole genome shotgun (WGS) entry which is preliminary data.</text>
</comment>
<dbReference type="SUPFAM" id="SSF53756">
    <property type="entry name" value="UDP-Glycosyltransferase/glycogen phosphorylase"/>
    <property type="match status" value="1"/>
</dbReference>
<evidence type="ECO:0000313" key="1">
    <source>
        <dbReference type="EMBL" id="MCF3940193.1"/>
    </source>
</evidence>
<keyword evidence="1" id="KW-0328">Glycosyltransferase</keyword>
<proteinExistence type="predicted"/>
<dbReference type="GO" id="GO:0016757">
    <property type="term" value="F:glycosyltransferase activity"/>
    <property type="evidence" value="ECO:0007669"/>
    <property type="project" value="UniProtKB-KW"/>
</dbReference>
<organism evidence="1 2">
    <name type="scientific">Gordonia tangerina</name>
    <dbReference type="NCBI Taxonomy" id="2911060"/>
    <lineage>
        <taxon>Bacteria</taxon>
        <taxon>Bacillati</taxon>
        <taxon>Actinomycetota</taxon>
        <taxon>Actinomycetes</taxon>
        <taxon>Mycobacteriales</taxon>
        <taxon>Gordoniaceae</taxon>
        <taxon>Gordonia</taxon>
    </lineage>
</organism>
<accession>A0ABS9DLT2</accession>
<name>A0ABS9DLT2_9ACTN</name>
<protein>
    <submittedName>
        <fullName evidence="1">Glycosyltransferase</fullName>
        <ecNumber evidence="1">2.4.-.-</ecNumber>
    </submittedName>
</protein>
<keyword evidence="1" id="KW-0808">Transferase</keyword>
<dbReference type="Proteomes" id="UP001108089">
    <property type="component" value="Unassembled WGS sequence"/>
</dbReference>
<dbReference type="Gene3D" id="3.40.50.2000">
    <property type="entry name" value="Glycogen Phosphorylase B"/>
    <property type="match status" value="1"/>
</dbReference>
<sequence>MTYGLEKSAANTVYHSVDLLHELPHVPAEAILASERELILAADLVAASSRIVEKHIHSLAEEVDVQYMPNVANIDLFTSRRTSMRTERAIFAGNLTPSKIDIDLMKGLADAGVQISIAGPYSIDGASDGNEYIGELLAHVNVEYLGNLDEASLATELGRSKVGLIPYSINPYTRGVFPMKVYEYLAAGLSVVTTPLPSLIGGDLQKLDLKVASTHGEFIRYVISEIRDFSNRKVEDLDLSGNSWESRITEIELILDALECLQPTSYTSRNQRASGL</sequence>